<dbReference type="EMBL" id="CAFBLS010000156">
    <property type="protein sequence ID" value="CAB4880381.1"/>
    <property type="molecule type" value="Genomic_DNA"/>
</dbReference>
<proteinExistence type="inferred from homology"/>
<dbReference type="HAMAP" id="MF_02087">
    <property type="entry name" value="PLP_homeostasis"/>
    <property type="match status" value="1"/>
</dbReference>
<dbReference type="CDD" id="cd00635">
    <property type="entry name" value="PLPDE_III_YBL036c_like"/>
    <property type="match status" value="1"/>
</dbReference>
<dbReference type="InterPro" id="IPR029066">
    <property type="entry name" value="PLP-binding_barrel"/>
</dbReference>
<evidence type="ECO:0000313" key="3">
    <source>
        <dbReference type="EMBL" id="CAB4880381.1"/>
    </source>
</evidence>
<dbReference type="PIRSF" id="PIRSF004848">
    <property type="entry name" value="YBL036c_PLPDEIII"/>
    <property type="match status" value="1"/>
</dbReference>
<accession>A0A6J7EDV1</accession>
<evidence type="ECO:0000256" key="1">
    <source>
        <dbReference type="ARBA" id="ARBA00022898"/>
    </source>
</evidence>
<keyword evidence="1" id="KW-0663">Pyridoxal phosphate</keyword>
<reference evidence="3" key="1">
    <citation type="submission" date="2020-05" db="EMBL/GenBank/DDBJ databases">
        <authorList>
            <person name="Chiriac C."/>
            <person name="Salcher M."/>
            <person name="Ghai R."/>
            <person name="Kavagutti S V."/>
        </authorList>
    </citation>
    <scope>NUCLEOTIDE SEQUENCE</scope>
</reference>
<dbReference type="GO" id="GO:0030170">
    <property type="term" value="F:pyridoxal phosphate binding"/>
    <property type="evidence" value="ECO:0007669"/>
    <property type="project" value="InterPro"/>
</dbReference>
<dbReference type="PANTHER" id="PTHR10146">
    <property type="entry name" value="PROLINE SYNTHETASE CO-TRANSCRIBED BACTERIAL HOMOLOG PROTEIN"/>
    <property type="match status" value="1"/>
</dbReference>
<dbReference type="Gene3D" id="3.20.20.10">
    <property type="entry name" value="Alanine racemase"/>
    <property type="match status" value="1"/>
</dbReference>
<name>A0A6J7EDV1_9ZZZZ</name>
<dbReference type="NCBIfam" id="TIGR00044">
    <property type="entry name" value="YggS family pyridoxal phosphate-dependent enzyme"/>
    <property type="match status" value="1"/>
</dbReference>
<dbReference type="InterPro" id="IPR011078">
    <property type="entry name" value="PyrdxlP_homeostasis"/>
</dbReference>
<dbReference type="AlphaFoldDB" id="A0A6J7EDV1"/>
<organism evidence="3">
    <name type="scientific">freshwater metagenome</name>
    <dbReference type="NCBI Taxonomy" id="449393"/>
    <lineage>
        <taxon>unclassified sequences</taxon>
        <taxon>metagenomes</taxon>
        <taxon>ecological metagenomes</taxon>
    </lineage>
</organism>
<evidence type="ECO:0000259" key="2">
    <source>
        <dbReference type="Pfam" id="PF01168"/>
    </source>
</evidence>
<feature type="domain" description="Alanine racemase N-terminal" evidence="2">
    <location>
        <begin position="19"/>
        <end position="235"/>
    </location>
</feature>
<dbReference type="Pfam" id="PF01168">
    <property type="entry name" value="Ala_racemase_N"/>
    <property type="match status" value="1"/>
</dbReference>
<protein>
    <submittedName>
        <fullName evidence="3">Unannotated protein</fullName>
    </submittedName>
</protein>
<dbReference type="SUPFAM" id="SSF51419">
    <property type="entry name" value="PLP-binding barrel"/>
    <property type="match status" value="1"/>
</dbReference>
<dbReference type="PANTHER" id="PTHR10146:SF14">
    <property type="entry name" value="PYRIDOXAL PHOSPHATE HOMEOSTASIS PROTEIN"/>
    <property type="match status" value="1"/>
</dbReference>
<gene>
    <name evidence="3" type="ORF">UFOPK3402_01255</name>
</gene>
<dbReference type="InterPro" id="IPR001608">
    <property type="entry name" value="Ala_racemase_N"/>
</dbReference>
<sequence>MTVHATALRRFEIQSGLGEVRHRIEAACAAAGRSVDDVTLVVVTKTFPASDVELLHELGCLDVAENRDQEARQKVESLAAIRSSLRWHMIGQLQRNKARSVAGWADVVESVDRLDLADALSASAVSRQRTIDVLIQVSLDPDPLEGRGGIRRADVGPVAEAVSALPGLRLSGVMGVAPHPGDPNDAFALLREAASAVQLVRVEARTISAGMSGDLEQAIAHGATQVRIGGAILGKRAHVG</sequence>
<dbReference type="PROSITE" id="PS01211">
    <property type="entry name" value="UPF0001"/>
    <property type="match status" value="1"/>
</dbReference>